<sequence length="386" mass="39949">MKRLLPTTVFVLLLAGCSSAVTGGTGATPSPGSAASEPPSSSPASSAPATSPAAPGSSCDPVIDGMSPREQVAQLVMVGVDPSDPAAATALVRDEQVGGIFVGGNPTDLLTDNALDRVQEQAKLPVSVAIDDEGGRVQRIDELEGDMPSAREMARTMTPEQVRALAEERGKAMLARGVTVDYAPDVDLTDQSADAAIGDRSFSADPAVAREYALAFATGLQDAGVHPVIKHFPGHGRASGDSHTGLVSTPPLAELRGHDLAPYENIKEYGDVSVMVGHLDVPGLTDGDPASISPAAYKLLRDEYDFKGVTVTDDLGAMKAISDRYPLPEAVLKALQAGADQALWSSGGQVGPVLDRLEQAVASGELPEQQVRGALERVLRVKDACG</sequence>
<dbReference type="RefSeq" id="WP_200316651.1">
    <property type="nucleotide sequence ID" value="NZ_JAENJH010000002.1"/>
</dbReference>
<protein>
    <recommendedName>
        <fullName evidence="3">beta-N-acetylhexosaminidase</fullName>
        <ecNumber evidence="3">3.2.1.52</ecNumber>
    </recommendedName>
</protein>
<accession>A0A934QQ67</accession>
<feature type="domain" description="Glycoside hydrolase family 3 N-terminal" evidence="8">
    <location>
        <begin position="69"/>
        <end position="381"/>
    </location>
</feature>
<evidence type="ECO:0000256" key="3">
    <source>
        <dbReference type="ARBA" id="ARBA00012663"/>
    </source>
</evidence>
<evidence type="ECO:0000259" key="8">
    <source>
        <dbReference type="Pfam" id="PF00933"/>
    </source>
</evidence>
<evidence type="ECO:0000256" key="1">
    <source>
        <dbReference type="ARBA" id="ARBA00001231"/>
    </source>
</evidence>
<evidence type="ECO:0000256" key="6">
    <source>
        <dbReference type="SAM" id="MobiDB-lite"/>
    </source>
</evidence>
<feature type="signal peptide" evidence="7">
    <location>
        <begin position="1"/>
        <end position="20"/>
    </location>
</feature>
<gene>
    <name evidence="9" type="ORF">JHE00_08335</name>
</gene>
<dbReference type="AlphaFoldDB" id="A0A934QQ67"/>
<dbReference type="GO" id="GO:0005975">
    <property type="term" value="P:carbohydrate metabolic process"/>
    <property type="evidence" value="ECO:0007669"/>
    <property type="project" value="InterPro"/>
</dbReference>
<dbReference type="EC" id="3.2.1.52" evidence="3"/>
<evidence type="ECO:0000256" key="7">
    <source>
        <dbReference type="SAM" id="SignalP"/>
    </source>
</evidence>
<dbReference type="InterPro" id="IPR036962">
    <property type="entry name" value="Glyco_hydro_3_N_sf"/>
</dbReference>
<reference evidence="9" key="1">
    <citation type="submission" date="2020-12" db="EMBL/GenBank/DDBJ databases">
        <title>Prauserella sp. ASG 168, a novel actinomycete isolated from cave rock.</title>
        <authorList>
            <person name="Suriyachadkun C."/>
        </authorList>
    </citation>
    <scope>NUCLEOTIDE SEQUENCE</scope>
    <source>
        <strain evidence="9">ASG 168</strain>
    </source>
</reference>
<feature type="region of interest" description="Disordered" evidence="6">
    <location>
        <begin position="23"/>
        <end position="65"/>
    </location>
</feature>
<evidence type="ECO:0000256" key="5">
    <source>
        <dbReference type="ARBA" id="ARBA00023295"/>
    </source>
</evidence>
<keyword evidence="10" id="KW-1185">Reference proteome</keyword>
<dbReference type="Proteomes" id="UP000635245">
    <property type="component" value="Unassembled WGS sequence"/>
</dbReference>
<dbReference type="InterPro" id="IPR019800">
    <property type="entry name" value="Glyco_hydro_3_AS"/>
</dbReference>
<dbReference type="PROSITE" id="PS00775">
    <property type="entry name" value="GLYCOSYL_HYDROL_F3"/>
    <property type="match status" value="1"/>
</dbReference>
<evidence type="ECO:0000313" key="9">
    <source>
        <dbReference type="EMBL" id="MBK1784335.1"/>
    </source>
</evidence>
<evidence type="ECO:0000256" key="2">
    <source>
        <dbReference type="ARBA" id="ARBA00005336"/>
    </source>
</evidence>
<feature type="compositionally biased region" description="Low complexity" evidence="6">
    <location>
        <begin position="23"/>
        <end position="58"/>
    </location>
</feature>
<comment type="catalytic activity">
    <reaction evidence="1">
        <text>Hydrolysis of terminal non-reducing N-acetyl-D-hexosamine residues in N-acetyl-beta-D-hexosaminides.</text>
        <dbReference type="EC" id="3.2.1.52"/>
    </reaction>
</comment>
<dbReference type="Gene3D" id="3.20.20.300">
    <property type="entry name" value="Glycoside hydrolase, family 3, N-terminal domain"/>
    <property type="match status" value="1"/>
</dbReference>
<name>A0A934QQ67_9PSEU</name>
<dbReference type="InterPro" id="IPR050226">
    <property type="entry name" value="NagZ_Beta-hexosaminidase"/>
</dbReference>
<feature type="chain" id="PRO_5039115468" description="beta-N-acetylhexosaminidase" evidence="7">
    <location>
        <begin position="21"/>
        <end position="386"/>
    </location>
</feature>
<dbReference type="SUPFAM" id="SSF51445">
    <property type="entry name" value="(Trans)glycosidases"/>
    <property type="match status" value="1"/>
</dbReference>
<keyword evidence="5" id="KW-0326">Glycosidase</keyword>
<evidence type="ECO:0000313" key="10">
    <source>
        <dbReference type="Proteomes" id="UP000635245"/>
    </source>
</evidence>
<comment type="caution">
    <text evidence="9">The sequence shown here is derived from an EMBL/GenBank/DDBJ whole genome shotgun (WGS) entry which is preliminary data.</text>
</comment>
<dbReference type="GO" id="GO:0004563">
    <property type="term" value="F:beta-N-acetylhexosaminidase activity"/>
    <property type="evidence" value="ECO:0007669"/>
    <property type="project" value="UniProtKB-EC"/>
</dbReference>
<organism evidence="9 10">
    <name type="scientific">Prauserella cavernicola</name>
    <dbReference type="NCBI Taxonomy" id="2800127"/>
    <lineage>
        <taxon>Bacteria</taxon>
        <taxon>Bacillati</taxon>
        <taxon>Actinomycetota</taxon>
        <taxon>Actinomycetes</taxon>
        <taxon>Pseudonocardiales</taxon>
        <taxon>Pseudonocardiaceae</taxon>
        <taxon>Prauserella</taxon>
    </lineage>
</organism>
<dbReference type="GO" id="GO:0009254">
    <property type="term" value="P:peptidoglycan turnover"/>
    <property type="evidence" value="ECO:0007669"/>
    <property type="project" value="TreeGrafter"/>
</dbReference>
<keyword evidence="7" id="KW-0732">Signal</keyword>
<comment type="similarity">
    <text evidence="2">Belongs to the glycosyl hydrolase 3 family.</text>
</comment>
<dbReference type="PANTHER" id="PTHR30480">
    <property type="entry name" value="BETA-HEXOSAMINIDASE-RELATED"/>
    <property type="match status" value="1"/>
</dbReference>
<evidence type="ECO:0000256" key="4">
    <source>
        <dbReference type="ARBA" id="ARBA00022801"/>
    </source>
</evidence>
<dbReference type="PANTHER" id="PTHR30480:SF13">
    <property type="entry name" value="BETA-HEXOSAMINIDASE"/>
    <property type="match status" value="1"/>
</dbReference>
<dbReference type="Pfam" id="PF00933">
    <property type="entry name" value="Glyco_hydro_3"/>
    <property type="match status" value="1"/>
</dbReference>
<proteinExistence type="inferred from homology"/>
<dbReference type="PROSITE" id="PS51257">
    <property type="entry name" value="PROKAR_LIPOPROTEIN"/>
    <property type="match status" value="1"/>
</dbReference>
<dbReference type="EMBL" id="JAENJH010000002">
    <property type="protein sequence ID" value="MBK1784335.1"/>
    <property type="molecule type" value="Genomic_DNA"/>
</dbReference>
<dbReference type="InterPro" id="IPR001764">
    <property type="entry name" value="Glyco_hydro_3_N"/>
</dbReference>
<dbReference type="InterPro" id="IPR017853">
    <property type="entry name" value="GH"/>
</dbReference>
<keyword evidence="4 9" id="KW-0378">Hydrolase</keyword>